<gene>
    <name evidence="2" type="ORF">ESZ91_00540</name>
</gene>
<dbReference type="OrthoDB" id="9792542at2"/>
<keyword evidence="3" id="KW-1185">Reference proteome</keyword>
<evidence type="ECO:0000313" key="3">
    <source>
        <dbReference type="Proteomes" id="UP000291269"/>
    </source>
</evidence>
<evidence type="ECO:0000313" key="2">
    <source>
        <dbReference type="EMBL" id="RXZ62447.1"/>
    </source>
</evidence>
<sequence length="132" mass="15243">MGKVYDFLQKCGVFYVLTLNGGRPEGRPFGAVMEAYGKLFFSTAKTKQVYKQLTHNPIIQIIALKPNTREWIRINGEAIECEDIILKEKMLTECPFLKKRFNSACCEFFALFEVSLQDAYINIDNEFVKINE</sequence>
<dbReference type="InterPro" id="IPR011576">
    <property type="entry name" value="Pyridox_Oxase_N"/>
</dbReference>
<comment type="caution">
    <text evidence="2">The sequence shown here is derived from an EMBL/GenBank/DDBJ whole genome shotgun (WGS) entry which is preliminary data.</text>
</comment>
<feature type="domain" description="Pyridoxamine 5'-phosphate oxidase N-terminal" evidence="1">
    <location>
        <begin position="4"/>
        <end position="88"/>
    </location>
</feature>
<dbReference type="EMBL" id="SDOZ01000002">
    <property type="protein sequence ID" value="RXZ62447.1"/>
    <property type="molecule type" value="Genomic_DNA"/>
</dbReference>
<organism evidence="2 3">
    <name type="scientific">Candidatus Borkfalkia ceftriaxoniphila</name>
    <dbReference type="NCBI Taxonomy" id="2508949"/>
    <lineage>
        <taxon>Bacteria</taxon>
        <taxon>Bacillati</taxon>
        <taxon>Bacillota</taxon>
        <taxon>Clostridia</taxon>
        <taxon>Christensenellales</taxon>
        <taxon>Christensenellaceae</taxon>
        <taxon>Candidatus Borkfalkia</taxon>
    </lineage>
</organism>
<dbReference type="Proteomes" id="UP000291269">
    <property type="component" value="Unassembled WGS sequence"/>
</dbReference>
<name>A0A4Q2KEP6_9FIRM</name>
<evidence type="ECO:0000259" key="1">
    <source>
        <dbReference type="Pfam" id="PF01243"/>
    </source>
</evidence>
<dbReference type="Pfam" id="PF01243">
    <property type="entry name" value="PNPOx_N"/>
    <property type="match status" value="1"/>
</dbReference>
<proteinExistence type="predicted"/>
<dbReference type="SUPFAM" id="SSF50475">
    <property type="entry name" value="FMN-binding split barrel"/>
    <property type="match status" value="1"/>
</dbReference>
<reference evidence="2 3" key="1">
    <citation type="journal article" date="2019" name="Gut">
        <title>Antibiotics-induced monodominance of a novel gut bacterial order.</title>
        <authorList>
            <person name="Hildebrand F."/>
            <person name="Moitinho-Silva L."/>
            <person name="Blasche S."/>
            <person name="Jahn M.T."/>
            <person name="Gossmann T.I."/>
            <person name="Heuerta-Cepas J."/>
            <person name="Hercog R."/>
            <person name="Luetge M."/>
            <person name="Bahram M."/>
            <person name="Pryszlak A."/>
            <person name="Alves R.J."/>
            <person name="Waszak S.M."/>
            <person name="Zhu A."/>
            <person name="Ye L."/>
            <person name="Costea P.I."/>
            <person name="Aalvink S."/>
            <person name="Belzer C."/>
            <person name="Forslund S.K."/>
            <person name="Sunagawa S."/>
            <person name="Hentschel U."/>
            <person name="Merten C."/>
            <person name="Patil K.R."/>
            <person name="Benes V."/>
            <person name="Bork P."/>
        </authorList>
    </citation>
    <scope>NUCLEOTIDE SEQUENCE [LARGE SCALE GENOMIC DNA]</scope>
    <source>
        <strain evidence="2 3">HDS1380</strain>
    </source>
</reference>
<dbReference type="Gene3D" id="2.30.110.10">
    <property type="entry name" value="Electron Transport, Fmn-binding Protein, Chain A"/>
    <property type="match status" value="1"/>
</dbReference>
<accession>A0A4Q2KEP6</accession>
<dbReference type="AlphaFoldDB" id="A0A4Q2KEP6"/>
<dbReference type="InterPro" id="IPR012349">
    <property type="entry name" value="Split_barrel_FMN-bd"/>
</dbReference>
<protein>
    <submittedName>
        <fullName evidence="2">NimC/NimA family protein</fullName>
    </submittedName>
</protein>